<feature type="region of interest" description="Disordered" evidence="4">
    <location>
        <begin position="578"/>
        <end position="723"/>
    </location>
</feature>
<dbReference type="PANTHER" id="PTHR22792:SF131">
    <property type="entry name" value="LA-RELATED PROTEIN LARP4B"/>
    <property type="match status" value="1"/>
</dbReference>
<dbReference type="InterPro" id="IPR035979">
    <property type="entry name" value="RBD_domain_sf"/>
</dbReference>
<evidence type="ECO:0000256" key="2">
    <source>
        <dbReference type="ARBA" id="ARBA00022884"/>
    </source>
</evidence>
<evidence type="ECO:0000259" key="5">
    <source>
        <dbReference type="PROSITE" id="PS50961"/>
    </source>
</evidence>
<feature type="compositionally biased region" description="Polar residues" evidence="4">
    <location>
        <begin position="745"/>
        <end position="755"/>
    </location>
</feature>
<dbReference type="Pfam" id="PF05383">
    <property type="entry name" value="La"/>
    <property type="match status" value="1"/>
</dbReference>
<evidence type="ECO:0000313" key="6">
    <source>
        <dbReference type="EMBL" id="CAD7585918.1"/>
    </source>
</evidence>
<gene>
    <name evidence="6" type="ORF">TGEB3V08_LOCUS372</name>
</gene>
<feature type="domain" description="HTH La-type RNA-binding" evidence="5">
    <location>
        <begin position="227"/>
        <end position="316"/>
    </location>
</feature>
<name>A0A7R9PH17_TIMGE</name>
<dbReference type="InterPro" id="IPR036390">
    <property type="entry name" value="WH_DNA-bd_sf"/>
</dbReference>
<dbReference type="InterPro" id="IPR058699">
    <property type="entry name" value="RRM_LARP4/4B"/>
</dbReference>
<evidence type="ECO:0000256" key="3">
    <source>
        <dbReference type="PROSITE-ProRule" id="PRU00332"/>
    </source>
</evidence>
<evidence type="ECO:0000256" key="1">
    <source>
        <dbReference type="ARBA" id="ARBA00022553"/>
    </source>
</evidence>
<reference evidence="6" key="1">
    <citation type="submission" date="2020-11" db="EMBL/GenBank/DDBJ databases">
        <authorList>
            <person name="Tran Van P."/>
        </authorList>
    </citation>
    <scope>NUCLEOTIDE SEQUENCE</scope>
</reference>
<feature type="compositionally biased region" description="Low complexity" evidence="4">
    <location>
        <begin position="591"/>
        <end position="605"/>
    </location>
</feature>
<feature type="compositionally biased region" description="Low complexity" evidence="4">
    <location>
        <begin position="908"/>
        <end position="921"/>
    </location>
</feature>
<feature type="region of interest" description="Disordered" evidence="4">
    <location>
        <begin position="908"/>
        <end position="934"/>
    </location>
</feature>
<feature type="region of interest" description="Disordered" evidence="4">
    <location>
        <begin position="856"/>
        <end position="883"/>
    </location>
</feature>
<dbReference type="Pfam" id="PF26088">
    <property type="entry name" value="RRM_LARP4"/>
    <property type="match status" value="1"/>
</dbReference>
<dbReference type="GO" id="GO:0003730">
    <property type="term" value="F:mRNA 3'-UTR binding"/>
    <property type="evidence" value="ECO:0007669"/>
    <property type="project" value="TreeGrafter"/>
</dbReference>
<dbReference type="CDD" id="cd12430">
    <property type="entry name" value="RRM_LARP4_5_like"/>
    <property type="match status" value="1"/>
</dbReference>
<dbReference type="Gene3D" id="1.10.10.10">
    <property type="entry name" value="Winged helix-like DNA-binding domain superfamily/Winged helix DNA-binding domain"/>
    <property type="match status" value="1"/>
</dbReference>
<dbReference type="AlphaFoldDB" id="A0A7R9PH17"/>
<feature type="compositionally biased region" description="Basic residues" evidence="4">
    <location>
        <begin position="581"/>
        <end position="590"/>
    </location>
</feature>
<dbReference type="SUPFAM" id="SSF54928">
    <property type="entry name" value="RNA-binding domain, RBD"/>
    <property type="match status" value="1"/>
</dbReference>
<feature type="compositionally biased region" description="Basic and acidic residues" evidence="4">
    <location>
        <begin position="993"/>
        <end position="1007"/>
    </location>
</feature>
<feature type="region of interest" description="Disordered" evidence="4">
    <location>
        <begin position="803"/>
        <end position="825"/>
    </location>
</feature>
<dbReference type="EMBL" id="OE839160">
    <property type="protein sequence ID" value="CAD7585918.1"/>
    <property type="molecule type" value="Genomic_DNA"/>
</dbReference>
<feature type="region of interest" description="Disordered" evidence="4">
    <location>
        <begin position="497"/>
        <end position="538"/>
    </location>
</feature>
<dbReference type="InterPro" id="IPR036388">
    <property type="entry name" value="WH-like_DNA-bd_sf"/>
</dbReference>
<feature type="region of interest" description="Disordered" evidence="4">
    <location>
        <begin position="739"/>
        <end position="788"/>
    </location>
</feature>
<dbReference type="GO" id="GO:0045727">
    <property type="term" value="P:positive regulation of translation"/>
    <property type="evidence" value="ECO:0007669"/>
    <property type="project" value="TreeGrafter"/>
</dbReference>
<feature type="compositionally biased region" description="Low complexity" evidence="4">
    <location>
        <begin position="762"/>
        <end position="772"/>
    </location>
</feature>
<dbReference type="SUPFAM" id="SSF46785">
    <property type="entry name" value="Winged helix' DNA-binding domain"/>
    <property type="match status" value="1"/>
</dbReference>
<dbReference type="PANTHER" id="PTHR22792">
    <property type="entry name" value="LUPUS LA PROTEIN-RELATED"/>
    <property type="match status" value="1"/>
</dbReference>
<dbReference type="InterPro" id="IPR045180">
    <property type="entry name" value="La_dom_prot"/>
</dbReference>
<dbReference type="InterPro" id="IPR006630">
    <property type="entry name" value="La_HTH"/>
</dbReference>
<dbReference type="GO" id="GO:0010494">
    <property type="term" value="C:cytoplasmic stress granule"/>
    <property type="evidence" value="ECO:0007669"/>
    <property type="project" value="TreeGrafter"/>
</dbReference>
<feature type="region of interest" description="Disordered" evidence="4">
    <location>
        <begin position="954"/>
        <end position="1041"/>
    </location>
</feature>
<feature type="compositionally biased region" description="Polar residues" evidence="4">
    <location>
        <begin position="663"/>
        <end position="672"/>
    </location>
</feature>
<feature type="compositionally biased region" description="Basic and acidic residues" evidence="4">
    <location>
        <begin position="616"/>
        <end position="627"/>
    </location>
</feature>
<dbReference type="SMART" id="SM00715">
    <property type="entry name" value="LA"/>
    <property type="match status" value="1"/>
</dbReference>
<keyword evidence="1" id="KW-0597">Phosphoprotein</keyword>
<proteinExistence type="predicted"/>
<evidence type="ECO:0000256" key="4">
    <source>
        <dbReference type="SAM" id="MobiDB-lite"/>
    </source>
</evidence>
<dbReference type="CDD" id="cd08031">
    <property type="entry name" value="LARP_4_5_like"/>
    <property type="match status" value="1"/>
</dbReference>
<sequence length="1131" mass="123072">MAHTVALLIKTLQASNQKLVLSMKATFDKFLSEEMKYSQAGAARDRQAMRVSQESLSIRLKRSACFKPDNLRGKICINPQEHSRTLAESNIVARVNHQALEDKVEDFESKGETLIPESKGTEESRRPNECANVDVTLDTFNEKREVIRDRANLSVHQRYVYMNGDIGKLPSGAVYSATPDSLPTAASAVTDYSSLNGIADPLESYNELSPPPGGVPPDLAGAGPDSGIPLDQLKQMLSSQLEYYFSRENLANDAYLLSQMDNDQYVPIWTVANFNQVKKLTKDIKLITEVLRESPNVQVDEEGQKVRPNHKRCIVILREIPDNTPLEEVKGLFSGEGCPRLISCEFAHNNSWYVTFESDEDAQRAYRFLREEVREFQGKPIMARIKAKPMNRLPMPPVPPLSTAMKNGFRTPPAPLYDPNAYQSQQRFIYTNGSSIPPSVNYGNQVHVYTFPQHQPFYPPITWAAPASPAAAAAAAAAYFDIGSVFSVNGLAPQGSFTKPQTRYLPRTRNKRSQPGGDRSSLPDTTLTMGRPGNSHSYHHLGGVASVVTGAGNLPTIKTVSSAIRLPIPISASVAMDSHHNHSKIHHHHQQQQSVVASQETSEVSNAPAPSQNVRLDSDDNSYRQSRDTATLIGKEPLPPRHRRRRKDEEVTGLARAPAMMGSNKSSTSGSPQPVIREPNTSSTTTTRGAQFDLEATAFPPLPGLDGGASVSAKSSPPVEVVPTDTTSLHWENRLADVVKGTAKPKNQSNNTAPTNKEESSESGVAVASCGSPHSVSPPPKQTSQTPALAPQLVEREIKDVGTGSKASVGLTNLTPPPSPDKTVPVAKCMADKSTKTDETLLNGELASGMTSLLNKPPSDGSAGANSCKQHHPAATSAVPSTKPVPTTVNAATMTCAVVVSDVALTPSRPSVTTTSSTVTTAPIQPVASPTPAEASQTIVDIIGGPARLSYAQVAQHHKEKVERMLREKQTTEQQEKERKKETISARLVPQHAENREPVQRDFREGPARFMGRGGPRPVYDRDRGADRGGLRRRDGPDRVPRFREFLRPRSPKSIPFVTELGPPMRHVLCLLQLPEASMTSHSSYKLNKLGAIIGFVPVTKGVFGEKVVWQFSLLPAAPPLRVVTPMDVHS</sequence>
<organism evidence="6">
    <name type="scientific">Timema genevievae</name>
    <name type="common">Walking stick</name>
    <dbReference type="NCBI Taxonomy" id="629358"/>
    <lineage>
        <taxon>Eukaryota</taxon>
        <taxon>Metazoa</taxon>
        <taxon>Ecdysozoa</taxon>
        <taxon>Arthropoda</taxon>
        <taxon>Hexapoda</taxon>
        <taxon>Insecta</taxon>
        <taxon>Pterygota</taxon>
        <taxon>Neoptera</taxon>
        <taxon>Polyneoptera</taxon>
        <taxon>Phasmatodea</taxon>
        <taxon>Timematodea</taxon>
        <taxon>Timematoidea</taxon>
        <taxon>Timematidae</taxon>
        <taxon>Timema</taxon>
    </lineage>
</organism>
<dbReference type="GO" id="GO:0005829">
    <property type="term" value="C:cytosol"/>
    <property type="evidence" value="ECO:0007669"/>
    <property type="project" value="TreeGrafter"/>
</dbReference>
<feature type="compositionally biased region" description="Basic and acidic residues" evidence="4">
    <location>
        <begin position="960"/>
        <end position="984"/>
    </location>
</feature>
<feature type="compositionally biased region" description="Basic and acidic residues" evidence="4">
    <location>
        <begin position="1019"/>
        <end position="1041"/>
    </location>
</feature>
<feature type="region of interest" description="Disordered" evidence="4">
    <location>
        <begin position="107"/>
        <end position="127"/>
    </location>
</feature>
<protein>
    <recommendedName>
        <fullName evidence="5">HTH La-type RNA-binding domain-containing protein</fullName>
    </recommendedName>
</protein>
<keyword evidence="2 3" id="KW-0694">RNA-binding</keyword>
<dbReference type="PROSITE" id="PS50961">
    <property type="entry name" value="HTH_LA"/>
    <property type="match status" value="1"/>
</dbReference>
<feature type="region of interest" description="Disordered" evidence="4">
    <location>
        <begin position="202"/>
        <end position="226"/>
    </location>
</feature>
<feature type="compositionally biased region" description="Polar residues" evidence="4">
    <location>
        <begin position="679"/>
        <end position="689"/>
    </location>
</feature>
<accession>A0A7R9PH17</accession>